<sequence length="249" mass="27859">MKHKYIDNVASKWTVELLKTSGHRFKNFPAAMYAVDITFQQSKAPGGSIVEKKLYFSKKHGHYGFKEEVSVLPNGAINITTAPPRSIVICESYIDFHVEKLEKTSNEESMLDAVPLVTDYPTAWAILADKGYQGLHRRARAITPAKKPAGGMLSHAELVQNDNIASDRIIVANIFGRLNTLWSIGGDKYAWKRETYGMFFQACTAPNEPQRLTCLADLQTLRPTAANKIPVLVVDRAERCRNIPQHSDV</sequence>
<evidence type="ECO:0000256" key="1">
    <source>
        <dbReference type="ARBA" id="ARBA00001968"/>
    </source>
</evidence>
<dbReference type="AlphaFoldDB" id="W4FBB5"/>
<organism evidence="4">
    <name type="scientific">Aphanomyces astaci</name>
    <name type="common">Crayfish plague agent</name>
    <dbReference type="NCBI Taxonomy" id="112090"/>
    <lineage>
        <taxon>Eukaryota</taxon>
        <taxon>Sar</taxon>
        <taxon>Stramenopiles</taxon>
        <taxon>Oomycota</taxon>
        <taxon>Saprolegniomycetes</taxon>
        <taxon>Saprolegniales</taxon>
        <taxon>Verrucalvaceae</taxon>
        <taxon>Aphanomyces</taxon>
    </lineage>
</organism>
<protein>
    <recommendedName>
        <fullName evidence="3">DDE Tnp4 domain-containing protein</fullName>
    </recommendedName>
</protein>
<evidence type="ECO:0000256" key="2">
    <source>
        <dbReference type="ARBA" id="ARBA00022723"/>
    </source>
</evidence>
<evidence type="ECO:0000313" key="4">
    <source>
        <dbReference type="EMBL" id="ETV64790.1"/>
    </source>
</evidence>
<accession>W4FBB5</accession>
<evidence type="ECO:0000259" key="3">
    <source>
        <dbReference type="Pfam" id="PF13359"/>
    </source>
</evidence>
<dbReference type="STRING" id="112090.W4FBB5"/>
<dbReference type="OrthoDB" id="125364at2759"/>
<dbReference type="VEuPathDB" id="FungiDB:H257_18366"/>
<dbReference type="Pfam" id="PF13359">
    <property type="entry name" value="DDE_Tnp_4"/>
    <property type="match status" value="1"/>
</dbReference>
<dbReference type="EMBL" id="KI913271">
    <property type="protein sequence ID" value="ETV64790.1"/>
    <property type="molecule type" value="Genomic_DNA"/>
</dbReference>
<proteinExistence type="predicted"/>
<dbReference type="GO" id="GO:0046872">
    <property type="term" value="F:metal ion binding"/>
    <property type="evidence" value="ECO:0007669"/>
    <property type="project" value="UniProtKB-KW"/>
</dbReference>
<reference evidence="4" key="1">
    <citation type="submission" date="2013-12" db="EMBL/GenBank/DDBJ databases">
        <title>The Genome Sequence of Aphanomyces astaci APO3.</title>
        <authorList>
            <consortium name="The Broad Institute Genomics Platform"/>
            <person name="Russ C."/>
            <person name="Tyler B."/>
            <person name="van West P."/>
            <person name="Dieguez-Uribeondo J."/>
            <person name="Young S.K."/>
            <person name="Zeng Q."/>
            <person name="Gargeya S."/>
            <person name="Fitzgerald M."/>
            <person name="Abouelleil A."/>
            <person name="Alvarado L."/>
            <person name="Chapman S.B."/>
            <person name="Gainer-Dewar J."/>
            <person name="Goldberg J."/>
            <person name="Griggs A."/>
            <person name="Gujja S."/>
            <person name="Hansen M."/>
            <person name="Howarth C."/>
            <person name="Imamovic A."/>
            <person name="Ireland A."/>
            <person name="Larimer J."/>
            <person name="McCowan C."/>
            <person name="Murphy C."/>
            <person name="Pearson M."/>
            <person name="Poon T.W."/>
            <person name="Priest M."/>
            <person name="Roberts A."/>
            <person name="Saif S."/>
            <person name="Shea T."/>
            <person name="Sykes S."/>
            <person name="Wortman J."/>
            <person name="Nusbaum C."/>
            <person name="Birren B."/>
        </authorList>
    </citation>
    <scope>NUCLEOTIDE SEQUENCE [LARGE SCALE GENOMIC DNA]</scope>
    <source>
        <strain evidence="4">APO3</strain>
    </source>
</reference>
<keyword evidence="2" id="KW-0479">Metal-binding</keyword>
<comment type="cofactor">
    <cofactor evidence="1">
        <name>a divalent metal cation</name>
        <dbReference type="ChEBI" id="CHEBI:60240"/>
    </cofactor>
</comment>
<name>W4FBB5_APHAT</name>
<gene>
    <name evidence="4" type="ORF">H257_18366</name>
</gene>
<feature type="domain" description="DDE Tnp4" evidence="3">
    <location>
        <begin position="42"/>
        <end position="204"/>
    </location>
</feature>
<dbReference type="InterPro" id="IPR027806">
    <property type="entry name" value="HARBI1_dom"/>
</dbReference>
<dbReference type="GeneID" id="20820362"/>
<dbReference type="RefSeq" id="XP_009845709.1">
    <property type="nucleotide sequence ID" value="XM_009847407.1"/>
</dbReference>